<feature type="region of interest" description="Disordered" evidence="1">
    <location>
        <begin position="1"/>
        <end position="22"/>
    </location>
</feature>
<protein>
    <submittedName>
        <fullName evidence="2">Uncharacterized protein</fullName>
    </submittedName>
</protein>
<dbReference type="Proteomes" id="UP000887013">
    <property type="component" value="Unassembled WGS sequence"/>
</dbReference>
<gene>
    <name evidence="2" type="ORF">NPIL_311221</name>
</gene>
<dbReference type="EMBL" id="BMAW01061153">
    <property type="protein sequence ID" value="GFT29910.1"/>
    <property type="molecule type" value="Genomic_DNA"/>
</dbReference>
<comment type="caution">
    <text evidence="2">The sequence shown here is derived from an EMBL/GenBank/DDBJ whole genome shotgun (WGS) entry which is preliminary data.</text>
</comment>
<feature type="compositionally biased region" description="Basic and acidic residues" evidence="1">
    <location>
        <begin position="1"/>
        <end position="12"/>
    </location>
</feature>
<evidence type="ECO:0000256" key="1">
    <source>
        <dbReference type="SAM" id="MobiDB-lite"/>
    </source>
</evidence>
<dbReference type="AlphaFoldDB" id="A0A8X6TNH7"/>
<reference evidence="2" key="1">
    <citation type="submission" date="2020-08" db="EMBL/GenBank/DDBJ databases">
        <title>Multicomponent nature underlies the extraordinary mechanical properties of spider dragline silk.</title>
        <authorList>
            <person name="Kono N."/>
            <person name="Nakamura H."/>
            <person name="Mori M."/>
            <person name="Yoshida Y."/>
            <person name="Ohtoshi R."/>
            <person name="Malay A.D."/>
            <person name="Moran D.A.P."/>
            <person name="Tomita M."/>
            <person name="Numata K."/>
            <person name="Arakawa K."/>
        </authorList>
    </citation>
    <scope>NUCLEOTIDE SEQUENCE</scope>
</reference>
<evidence type="ECO:0000313" key="2">
    <source>
        <dbReference type="EMBL" id="GFT29910.1"/>
    </source>
</evidence>
<sequence>MSIKTDQNRTFEQHQSAGYREDRDASNIGHCNIAALSMRSGSFEEGVPASFTRSLLEPLALGPATSFINVNSYHAFSSIVGNRQFIYHMLLFRNFGQTSEIFLRPEYRIERCVTVNMTECSNYAKAFAEIRHTFFDEKSSP</sequence>
<name>A0A8X6TNH7_NEPPI</name>
<proteinExistence type="predicted"/>
<keyword evidence="3" id="KW-1185">Reference proteome</keyword>
<organism evidence="2 3">
    <name type="scientific">Nephila pilipes</name>
    <name type="common">Giant wood spider</name>
    <name type="synonym">Nephila maculata</name>
    <dbReference type="NCBI Taxonomy" id="299642"/>
    <lineage>
        <taxon>Eukaryota</taxon>
        <taxon>Metazoa</taxon>
        <taxon>Ecdysozoa</taxon>
        <taxon>Arthropoda</taxon>
        <taxon>Chelicerata</taxon>
        <taxon>Arachnida</taxon>
        <taxon>Araneae</taxon>
        <taxon>Araneomorphae</taxon>
        <taxon>Entelegynae</taxon>
        <taxon>Araneoidea</taxon>
        <taxon>Nephilidae</taxon>
        <taxon>Nephila</taxon>
    </lineage>
</organism>
<evidence type="ECO:0000313" key="3">
    <source>
        <dbReference type="Proteomes" id="UP000887013"/>
    </source>
</evidence>
<accession>A0A8X6TNH7</accession>